<keyword evidence="2" id="KW-1185">Reference proteome</keyword>
<accession>A0ABU6T633</accession>
<comment type="caution">
    <text evidence="1">The sequence shown here is derived from an EMBL/GenBank/DDBJ whole genome shotgun (WGS) entry which is preliminary data.</text>
</comment>
<protein>
    <submittedName>
        <fullName evidence="1">Uncharacterized protein</fullName>
    </submittedName>
</protein>
<dbReference type="EMBL" id="JASCZI010090655">
    <property type="protein sequence ID" value="MED6144187.1"/>
    <property type="molecule type" value="Genomic_DNA"/>
</dbReference>
<dbReference type="Proteomes" id="UP001341840">
    <property type="component" value="Unassembled WGS sequence"/>
</dbReference>
<sequence length="89" mass="9977">MDCVATSCSEVPSGSMESMKAKVAVDVNDLLLLLSYLWDDYLDEVNDRTRMALALDLVMRKENPKGDKVKGMTIATWDKIYSLPVYGKI</sequence>
<evidence type="ECO:0000313" key="1">
    <source>
        <dbReference type="EMBL" id="MED6144187.1"/>
    </source>
</evidence>
<proteinExistence type="predicted"/>
<name>A0ABU6T633_9FABA</name>
<organism evidence="1 2">
    <name type="scientific">Stylosanthes scabra</name>
    <dbReference type="NCBI Taxonomy" id="79078"/>
    <lineage>
        <taxon>Eukaryota</taxon>
        <taxon>Viridiplantae</taxon>
        <taxon>Streptophyta</taxon>
        <taxon>Embryophyta</taxon>
        <taxon>Tracheophyta</taxon>
        <taxon>Spermatophyta</taxon>
        <taxon>Magnoliopsida</taxon>
        <taxon>eudicotyledons</taxon>
        <taxon>Gunneridae</taxon>
        <taxon>Pentapetalae</taxon>
        <taxon>rosids</taxon>
        <taxon>fabids</taxon>
        <taxon>Fabales</taxon>
        <taxon>Fabaceae</taxon>
        <taxon>Papilionoideae</taxon>
        <taxon>50 kb inversion clade</taxon>
        <taxon>dalbergioids sensu lato</taxon>
        <taxon>Dalbergieae</taxon>
        <taxon>Pterocarpus clade</taxon>
        <taxon>Stylosanthes</taxon>
    </lineage>
</organism>
<gene>
    <name evidence="1" type="ORF">PIB30_013301</name>
</gene>
<reference evidence="1 2" key="1">
    <citation type="journal article" date="2023" name="Plants (Basel)">
        <title>Bridging the Gap: Combining Genomics and Transcriptomics Approaches to Understand Stylosanthes scabra, an Orphan Legume from the Brazilian Caatinga.</title>
        <authorList>
            <person name="Ferreira-Neto J.R.C."/>
            <person name="da Silva M.D."/>
            <person name="Binneck E."/>
            <person name="de Melo N.F."/>
            <person name="da Silva R.H."/>
            <person name="de Melo A.L.T.M."/>
            <person name="Pandolfi V."/>
            <person name="Bustamante F.O."/>
            <person name="Brasileiro-Vidal A.C."/>
            <person name="Benko-Iseppon A.M."/>
        </authorList>
    </citation>
    <scope>NUCLEOTIDE SEQUENCE [LARGE SCALE GENOMIC DNA]</scope>
    <source>
        <tissue evidence="1">Leaves</tissue>
    </source>
</reference>
<evidence type="ECO:0000313" key="2">
    <source>
        <dbReference type="Proteomes" id="UP001341840"/>
    </source>
</evidence>